<reference evidence="1" key="1">
    <citation type="submission" date="2022-06" db="EMBL/GenBank/DDBJ databases">
        <authorList>
            <person name="Berger JAMES D."/>
            <person name="Berger JAMES D."/>
        </authorList>
    </citation>
    <scope>NUCLEOTIDE SEQUENCE [LARGE SCALE GENOMIC DNA]</scope>
</reference>
<protein>
    <submittedName>
        <fullName evidence="2">Uncharacterized protein</fullName>
    </submittedName>
</protein>
<organism evidence="1 2">
    <name type="scientific">Trichobilharzia regenti</name>
    <name type="common">Nasal bird schistosome</name>
    <dbReference type="NCBI Taxonomy" id="157069"/>
    <lineage>
        <taxon>Eukaryota</taxon>
        <taxon>Metazoa</taxon>
        <taxon>Spiralia</taxon>
        <taxon>Lophotrochozoa</taxon>
        <taxon>Platyhelminthes</taxon>
        <taxon>Trematoda</taxon>
        <taxon>Digenea</taxon>
        <taxon>Strigeidida</taxon>
        <taxon>Schistosomatoidea</taxon>
        <taxon>Schistosomatidae</taxon>
        <taxon>Trichobilharzia</taxon>
    </lineage>
</organism>
<evidence type="ECO:0000313" key="2">
    <source>
        <dbReference type="WBParaSite" id="TREG1_95470.1"/>
    </source>
</evidence>
<reference evidence="2" key="2">
    <citation type="submission" date="2023-11" db="UniProtKB">
        <authorList>
            <consortium name="WormBaseParasite"/>
        </authorList>
    </citation>
    <scope>IDENTIFICATION</scope>
</reference>
<evidence type="ECO:0000313" key="1">
    <source>
        <dbReference type="Proteomes" id="UP000050795"/>
    </source>
</evidence>
<sequence>MHMDSVCFYDHLVIIKNPTYIQSKIAGKLSKGNSDTENPSHGDVLEYLCKLLSEALKDRVSLVCPVSIPLQGKSDFQAIGLKYIGQITHALLTKGPQSNTPAA</sequence>
<name>A0AA85KQC0_TRIRE</name>
<proteinExistence type="predicted"/>
<dbReference type="AlphaFoldDB" id="A0AA85KQC0"/>
<dbReference type="Proteomes" id="UP000050795">
    <property type="component" value="Unassembled WGS sequence"/>
</dbReference>
<accession>A0AA85KQC0</accession>
<keyword evidence="1" id="KW-1185">Reference proteome</keyword>
<dbReference type="WBParaSite" id="TREG1_95470.1">
    <property type="protein sequence ID" value="TREG1_95470.1"/>
    <property type="gene ID" value="TREG1_95470"/>
</dbReference>